<keyword evidence="2" id="KW-1185">Reference proteome</keyword>
<gene>
    <name evidence="1" type="ORF">QT711_14360</name>
</gene>
<dbReference type="Proteomes" id="UP001282284">
    <property type="component" value="Unassembled WGS sequence"/>
</dbReference>
<accession>A0ABU4GDD1</accession>
<dbReference type="RefSeq" id="WP_317945370.1">
    <property type="nucleotide sequence ID" value="NZ_JAUBDI010000016.1"/>
</dbReference>
<evidence type="ECO:0000313" key="1">
    <source>
        <dbReference type="EMBL" id="MDW0114377.1"/>
    </source>
</evidence>
<sequence>MKKIILSVNILLCLTGLFISHHHFHRQQQKAAAYHHVLLTVSEKYEVNVDRLDRKQVEYLPEEKYYAIQIEVKKTGDVLAYKVGVDENYTVTHVEEIVEE</sequence>
<organism evidence="1 2">
    <name type="scientific">Sporosarcina saromensis</name>
    <dbReference type="NCBI Taxonomy" id="359365"/>
    <lineage>
        <taxon>Bacteria</taxon>
        <taxon>Bacillati</taxon>
        <taxon>Bacillota</taxon>
        <taxon>Bacilli</taxon>
        <taxon>Bacillales</taxon>
        <taxon>Caryophanaceae</taxon>
        <taxon>Sporosarcina</taxon>
    </lineage>
</organism>
<evidence type="ECO:0008006" key="3">
    <source>
        <dbReference type="Google" id="ProtNLM"/>
    </source>
</evidence>
<proteinExistence type="predicted"/>
<name>A0ABU4GDD1_9BACL</name>
<reference evidence="1 2" key="1">
    <citation type="submission" date="2023-06" db="EMBL/GenBank/DDBJ databases">
        <title>Sporosarcina sp. nov., isolated from Korean traditional fermented seafood 'Jeotgal'.</title>
        <authorList>
            <person name="Yang A.I."/>
            <person name="Shin N.-R."/>
        </authorList>
    </citation>
    <scope>NUCLEOTIDE SEQUENCE [LARGE SCALE GENOMIC DNA]</scope>
    <source>
        <strain evidence="1 2">KCTC13119</strain>
    </source>
</reference>
<evidence type="ECO:0000313" key="2">
    <source>
        <dbReference type="Proteomes" id="UP001282284"/>
    </source>
</evidence>
<comment type="caution">
    <text evidence="1">The sequence shown here is derived from an EMBL/GenBank/DDBJ whole genome shotgun (WGS) entry which is preliminary data.</text>
</comment>
<protein>
    <recommendedName>
        <fullName evidence="3">Peptidase propeptide and YPEB domain-containing protein</fullName>
    </recommendedName>
</protein>
<dbReference type="EMBL" id="JAUBDI010000016">
    <property type="protein sequence ID" value="MDW0114377.1"/>
    <property type="molecule type" value="Genomic_DNA"/>
</dbReference>